<dbReference type="PANTHER" id="PTHR33602">
    <property type="entry name" value="REGULATORY PROTEIN RECX FAMILY PROTEIN"/>
    <property type="match status" value="1"/>
</dbReference>
<feature type="domain" description="RecX second three-helical" evidence="6">
    <location>
        <begin position="37"/>
        <end position="78"/>
    </location>
</feature>
<dbReference type="Proteomes" id="UP000462152">
    <property type="component" value="Unassembled WGS sequence"/>
</dbReference>
<dbReference type="GO" id="GO:0005737">
    <property type="term" value="C:cytoplasm"/>
    <property type="evidence" value="ECO:0007669"/>
    <property type="project" value="UniProtKB-SubCell"/>
</dbReference>
<evidence type="ECO:0000259" key="7">
    <source>
        <dbReference type="Pfam" id="PF21982"/>
    </source>
</evidence>
<gene>
    <name evidence="5" type="primary">recX</name>
    <name evidence="8" type="ORF">GMA10_07670</name>
</gene>
<dbReference type="OrthoDB" id="5244465at2"/>
<dbReference type="HAMAP" id="MF_01114">
    <property type="entry name" value="RecX"/>
    <property type="match status" value="1"/>
</dbReference>
<dbReference type="Gene3D" id="1.10.10.10">
    <property type="entry name" value="Winged helix-like DNA-binding domain superfamily/Winged helix DNA-binding domain"/>
    <property type="match status" value="2"/>
</dbReference>
<proteinExistence type="inferred from homology"/>
<comment type="subcellular location">
    <subcellularLocation>
        <location evidence="1 5">Cytoplasm</location>
    </subcellularLocation>
</comment>
<dbReference type="InterPro" id="IPR053926">
    <property type="entry name" value="RecX_HTH_1st"/>
</dbReference>
<name>A0A7K1LIQ9_9MICC</name>
<evidence type="ECO:0000256" key="4">
    <source>
        <dbReference type="ARBA" id="ARBA00022490"/>
    </source>
</evidence>
<reference evidence="8 9" key="1">
    <citation type="submission" date="2019-12" db="EMBL/GenBank/DDBJ databases">
        <authorList>
            <person name="Li J."/>
            <person name="Shi Y."/>
            <person name="Xu G."/>
            <person name="Xiao D."/>
            <person name="Ran X."/>
        </authorList>
    </citation>
    <scope>NUCLEOTIDE SEQUENCE [LARGE SCALE GENOMIC DNA]</scope>
    <source>
        <strain evidence="8 9">JCM 15915</strain>
    </source>
</reference>
<protein>
    <recommendedName>
        <fullName evidence="3 5">Regulatory protein RecX</fullName>
    </recommendedName>
</protein>
<dbReference type="AlphaFoldDB" id="A0A7K1LIQ9"/>
<evidence type="ECO:0000313" key="9">
    <source>
        <dbReference type="Proteomes" id="UP000462152"/>
    </source>
</evidence>
<dbReference type="InterPro" id="IPR053924">
    <property type="entry name" value="RecX_HTH_2nd"/>
</dbReference>
<evidence type="ECO:0000259" key="6">
    <source>
        <dbReference type="Pfam" id="PF02631"/>
    </source>
</evidence>
<dbReference type="EMBL" id="WOGT01000003">
    <property type="protein sequence ID" value="MUN55087.1"/>
    <property type="molecule type" value="Genomic_DNA"/>
</dbReference>
<evidence type="ECO:0000256" key="1">
    <source>
        <dbReference type="ARBA" id="ARBA00004496"/>
    </source>
</evidence>
<comment type="function">
    <text evidence="5">Modulates RecA activity.</text>
</comment>
<evidence type="ECO:0000256" key="5">
    <source>
        <dbReference type="HAMAP-Rule" id="MF_01114"/>
    </source>
</evidence>
<dbReference type="InterPro" id="IPR003783">
    <property type="entry name" value="Regulatory_RecX"/>
</dbReference>
<keyword evidence="9" id="KW-1185">Reference proteome</keyword>
<dbReference type="PANTHER" id="PTHR33602:SF1">
    <property type="entry name" value="REGULATORY PROTEIN RECX FAMILY PROTEIN"/>
    <property type="match status" value="1"/>
</dbReference>
<dbReference type="Pfam" id="PF21982">
    <property type="entry name" value="RecX_HTH1"/>
    <property type="match status" value="1"/>
</dbReference>
<comment type="similarity">
    <text evidence="2 5">Belongs to the RecX family.</text>
</comment>
<feature type="domain" description="RecX first three-helical" evidence="7">
    <location>
        <begin position="2"/>
        <end position="29"/>
    </location>
</feature>
<dbReference type="GO" id="GO:0006282">
    <property type="term" value="P:regulation of DNA repair"/>
    <property type="evidence" value="ECO:0007669"/>
    <property type="project" value="UniProtKB-UniRule"/>
</dbReference>
<organism evidence="8 9">
    <name type="scientific">Rothia koreensis</name>
    <dbReference type="NCBI Taxonomy" id="592378"/>
    <lineage>
        <taxon>Bacteria</taxon>
        <taxon>Bacillati</taxon>
        <taxon>Actinomycetota</taxon>
        <taxon>Actinomycetes</taxon>
        <taxon>Micrococcales</taxon>
        <taxon>Micrococcaceae</taxon>
        <taxon>Rothia</taxon>
    </lineage>
</organism>
<evidence type="ECO:0000256" key="3">
    <source>
        <dbReference type="ARBA" id="ARBA00018111"/>
    </source>
</evidence>
<evidence type="ECO:0000313" key="8">
    <source>
        <dbReference type="EMBL" id="MUN55087.1"/>
    </source>
</evidence>
<keyword evidence="4 5" id="KW-0963">Cytoplasm</keyword>
<dbReference type="Pfam" id="PF02631">
    <property type="entry name" value="RecX_HTH2"/>
    <property type="match status" value="1"/>
</dbReference>
<comment type="caution">
    <text evidence="8">The sequence shown here is derived from an EMBL/GenBank/DDBJ whole genome shotgun (WGS) entry which is preliminary data.</text>
</comment>
<sequence length="151" mass="17377">MAARSRAELEDKLRSKQIGEETITEILDKYEDWGLVNDQEFAEMYVRSRSTSRKLARPALRRELADKGITGDIADEALAQRTDEDEREDARTLVRKKIKRGADLNDRTVREKELRRLASMLARRGYSPGVAFDVAKQELHIVGEEEFDDLP</sequence>
<dbReference type="InterPro" id="IPR036388">
    <property type="entry name" value="WH-like_DNA-bd_sf"/>
</dbReference>
<evidence type="ECO:0000256" key="2">
    <source>
        <dbReference type="ARBA" id="ARBA00009695"/>
    </source>
</evidence>
<accession>A0A7K1LIQ9</accession>